<keyword evidence="1" id="KW-1133">Transmembrane helix</keyword>
<dbReference type="RefSeq" id="WP_014774160.1">
    <property type="nucleotide sequence ID" value="NC_018010.1"/>
</dbReference>
<protein>
    <submittedName>
        <fullName evidence="2">Uncharacterized protein</fullName>
    </submittedName>
</protein>
<name>I3ZAF8_BELBD</name>
<dbReference type="Proteomes" id="UP000006050">
    <property type="component" value="Chromosome"/>
</dbReference>
<dbReference type="STRING" id="866536.Belba_3740"/>
<accession>I3ZAF8</accession>
<feature type="transmembrane region" description="Helical" evidence="1">
    <location>
        <begin position="21"/>
        <end position="41"/>
    </location>
</feature>
<proteinExistence type="predicted"/>
<dbReference type="EMBL" id="CP003281">
    <property type="protein sequence ID" value="AFL86226.1"/>
    <property type="molecule type" value="Genomic_DNA"/>
</dbReference>
<dbReference type="KEGG" id="bbd:Belba_3740"/>
<organism evidence="2 3">
    <name type="scientific">Belliella baltica (strain DSM 15883 / CIP 108006 / LMG 21964 / BA134)</name>
    <dbReference type="NCBI Taxonomy" id="866536"/>
    <lineage>
        <taxon>Bacteria</taxon>
        <taxon>Pseudomonadati</taxon>
        <taxon>Bacteroidota</taxon>
        <taxon>Cytophagia</taxon>
        <taxon>Cytophagales</taxon>
        <taxon>Cyclobacteriaceae</taxon>
        <taxon>Belliella</taxon>
    </lineage>
</organism>
<evidence type="ECO:0000313" key="3">
    <source>
        <dbReference type="Proteomes" id="UP000006050"/>
    </source>
</evidence>
<keyword evidence="1" id="KW-0472">Membrane</keyword>
<keyword evidence="3" id="KW-1185">Reference proteome</keyword>
<dbReference type="AlphaFoldDB" id="I3ZAF8"/>
<reference evidence="3" key="1">
    <citation type="submission" date="2012-06" db="EMBL/GenBank/DDBJ databases">
        <title>The complete genome of Belliella baltica DSM 15883.</title>
        <authorList>
            <person name="Lucas S."/>
            <person name="Copeland A."/>
            <person name="Lapidus A."/>
            <person name="Goodwin L."/>
            <person name="Pitluck S."/>
            <person name="Peters L."/>
            <person name="Mikhailova N."/>
            <person name="Davenport K."/>
            <person name="Kyrpides N."/>
            <person name="Mavromatis K."/>
            <person name="Pagani I."/>
            <person name="Ivanova N."/>
            <person name="Ovchinnikova G."/>
            <person name="Zeytun A."/>
            <person name="Detter J.C."/>
            <person name="Han C."/>
            <person name="Land M."/>
            <person name="Hauser L."/>
            <person name="Markowitz V."/>
            <person name="Cheng J.-F."/>
            <person name="Hugenholtz P."/>
            <person name="Woyke T."/>
            <person name="Wu D."/>
            <person name="Tindall B."/>
            <person name="Pomrenke H."/>
            <person name="Brambilla E."/>
            <person name="Klenk H.-P."/>
            <person name="Eisen J.A."/>
        </authorList>
    </citation>
    <scope>NUCLEOTIDE SEQUENCE [LARGE SCALE GENOMIC DNA]</scope>
    <source>
        <strain evidence="3">DSM 15883 / CIP 108006 / LMG 21964 / BA134</strain>
    </source>
</reference>
<gene>
    <name evidence="2" type="ordered locus">Belba_3740</name>
</gene>
<evidence type="ECO:0000256" key="1">
    <source>
        <dbReference type="SAM" id="Phobius"/>
    </source>
</evidence>
<dbReference type="OrthoDB" id="9978503at2"/>
<evidence type="ECO:0000313" key="2">
    <source>
        <dbReference type="EMBL" id="AFL86226.1"/>
    </source>
</evidence>
<sequence length="65" mass="6387">MKVLNSEVLVTVSAGGAVDSFCSGFGIVAATYGVGALANWWNPPGQAALVAGSIIGLGCAVYAIT</sequence>
<feature type="transmembrane region" description="Helical" evidence="1">
    <location>
        <begin position="47"/>
        <end position="64"/>
    </location>
</feature>
<dbReference type="HOGENOM" id="CLU_2840972_0_0_10"/>
<keyword evidence="1" id="KW-0812">Transmembrane</keyword>